<protein>
    <recommendedName>
        <fullName evidence="3">RING-type E3 ubiquitin transferase</fullName>
        <ecNumber evidence="3">2.3.2.27</ecNumber>
    </recommendedName>
</protein>
<dbReference type="GO" id="GO:0061630">
    <property type="term" value="F:ubiquitin protein ligase activity"/>
    <property type="evidence" value="ECO:0007669"/>
    <property type="project" value="UniProtKB-EC"/>
</dbReference>
<dbReference type="InterPro" id="IPR002110">
    <property type="entry name" value="Ankyrin_rpt"/>
</dbReference>
<dbReference type="Pfam" id="PF12796">
    <property type="entry name" value="Ank_2"/>
    <property type="match status" value="2"/>
</dbReference>
<evidence type="ECO:0000256" key="6">
    <source>
        <dbReference type="ARBA" id="ARBA00022737"/>
    </source>
</evidence>
<feature type="compositionally biased region" description="Polar residues" evidence="13">
    <location>
        <begin position="396"/>
        <end position="416"/>
    </location>
</feature>
<dbReference type="Pfam" id="PF24921">
    <property type="entry name" value="RING_XB3-XBAT31"/>
    <property type="match status" value="1"/>
</dbReference>
<comment type="caution">
    <text evidence="15">The sequence shown here is derived from an EMBL/GenBank/DDBJ whole genome shotgun (WGS) entry which is preliminary data.</text>
</comment>
<dbReference type="PROSITE" id="PS50088">
    <property type="entry name" value="ANK_REPEAT"/>
    <property type="match status" value="3"/>
</dbReference>
<evidence type="ECO:0000256" key="4">
    <source>
        <dbReference type="ARBA" id="ARBA00022679"/>
    </source>
</evidence>
<feature type="repeat" description="ANK" evidence="11">
    <location>
        <begin position="160"/>
        <end position="192"/>
    </location>
</feature>
<dbReference type="PROSITE" id="PS50089">
    <property type="entry name" value="ZF_RING_2"/>
    <property type="match status" value="1"/>
</dbReference>
<keyword evidence="9" id="KW-0862">Zinc</keyword>
<comment type="pathway">
    <text evidence="2">Protein modification; protein ubiquitination.</text>
</comment>
<keyword evidence="8" id="KW-0833">Ubl conjugation pathway</keyword>
<feature type="repeat" description="ANK" evidence="11">
    <location>
        <begin position="47"/>
        <end position="79"/>
    </location>
</feature>
<evidence type="ECO:0000256" key="7">
    <source>
        <dbReference type="ARBA" id="ARBA00022771"/>
    </source>
</evidence>
<evidence type="ECO:0000313" key="16">
    <source>
        <dbReference type="Proteomes" id="UP001054252"/>
    </source>
</evidence>
<proteinExistence type="predicted"/>
<evidence type="ECO:0000256" key="3">
    <source>
        <dbReference type="ARBA" id="ARBA00012483"/>
    </source>
</evidence>
<evidence type="ECO:0000259" key="14">
    <source>
        <dbReference type="PROSITE" id="PS50089"/>
    </source>
</evidence>
<keyword evidence="16" id="KW-1185">Reference proteome</keyword>
<dbReference type="InterPro" id="IPR001841">
    <property type="entry name" value="Znf_RING"/>
</dbReference>
<dbReference type="InterPro" id="IPR056760">
    <property type="entry name" value="RING_XB3-like"/>
</dbReference>
<evidence type="ECO:0000256" key="10">
    <source>
        <dbReference type="ARBA" id="ARBA00023043"/>
    </source>
</evidence>
<reference evidence="15 16" key="1">
    <citation type="journal article" date="2021" name="Commun. Biol.">
        <title>The genome of Shorea leprosula (Dipterocarpaceae) highlights the ecological relevance of drought in aseasonal tropical rainforests.</title>
        <authorList>
            <person name="Ng K.K.S."/>
            <person name="Kobayashi M.J."/>
            <person name="Fawcett J.A."/>
            <person name="Hatakeyama M."/>
            <person name="Paape T."/>
            <person name="Ng C.H."/>
            <person name="Ang C.C."/>
            <person name="Tnah L.H."/>
            <person name="Lee C.T."/>
            <person name="Nishiyama T."/>
            <person name="Sese J."/>
            <person name="O'Brien M.J."/>
            <person name="Copetti D."/>
            <person name="Mohd Noor M.I."/>
            <person name="Ong R.C."/>
            <person name="Putra M."/>
            <person name="Sireger I.Z."/>
            <person name="Indrioko S."/>
            <person name="Kosugi Y."/>
            <person name="Izuno A."/>
            <person name="Isagi Y."/>
            <person name="Lee S.L."/>
            <person name="Shimizu K.K."/>
        </authorList>
    </citation>
    <scope>NUCLEOTIDE SEQUENCE [LARGE SCALE GENOMIC DNA]</scope>
    <source>
        <strain evidence="15">214</strain>
    </source>
</reference>
<dbReference type="Gene3D" id="3.30.40.10">
    <property type="entry name" value="Zinc/RING finger domain, C3HC4 (zinc finger)"/>
    <property type="match status" value="1"/>
</dbReference>
<keyword evidence="5" id="KW-0479">Metal-binding</keyword>
<sequence>MKKYNLKKTRRRQQASEFFGAVQVGNVKVAKAVLEREPSLLYETTGCHSSALHIAAGNGQVEILSMLLERHLNPDVVNRYKQTPFLFAAIYGKVSCLKKLIDFRVNITMCDTLQGRNCLHYAAYYGRSDCLRVILSAAKTCPFVNSQHGYSVFVNKADYVGETPLHIAACRRWPECVRILLDNGALVSASTGVYGLPGDTPLHLAAREGSLDCVGQLLAWGADRLRRDASGRTPYEVALKHYHNACAALLNPSSPEPLVWPALLKLTSRELDEGAKALLKQALMEANREREKIILKGFGGSLPSASHSNGSKIFDTIYEAISDTDVCCICFDKVCTIQVQDCGHQMCAQCTLALCCHNKPNSTIASITHPICPFCRGTIAQLVMAPKLKDDHDADNNTIGTRSSKLRNSSQGKQQL</sequence>
<keyword evidence="7 12" id="KW-0863">Zinc-finger</keyword>
<dbReference type="InterPro" id="IPR013083">
    <property type="entry name" value="Znf_RING/FYVE/PHD"/>
</dbReference>
<dbReference type="SUPFAM" id="SSF48403">
    <property type="entry name" value="Ankyrin repeat"/>
    <property type="match status" value="1"/>
</dbReference>
<evidence type="ECO:0000256" key="13">
    <source>
        <dbReference type="SAM" id="MobiDB-lite"/>
    </source>
</evidence>
<keyword evidence="6" id="KW-0677">Repeat</keyword>
<dbReference type="EMBL" id="BPVZ01000018">
    <property type="protein sequence ID" value="GKV02084.1"/>
    <property type="molecule type" value="Genomic_DNA"/>
</dbReference>
<evidence type="ECO:0000256" key="11">
    <source>
        <dbReference type="PROSITE-ProRule" id="PRU00023"/>
    </source>
</evidence>
<keyword evidence="10 11" id="KW-0040">ANK repeat</keyword>
<feature type="domain" description="RING-type" evidence="14">
    <location>
        <begin position="327"/>
        <end position="376"/>
    </location>
</feature>
<dbReference type="SMART" id="SM00248">
    <property type="entry name" value="ANK"/>
    <property type="match status" value="7"/>
</dbReference>
<dbReference type="Gene3D" id="1.25.40.20">
    <property type="entry name" value="Ankyrin repeat-containing domain"/>
    <property type="match status" value="2"/>
</dbReference>
<evidence type="ECO:0000256" key="8">
    <source>
        <dbReference type="ARBA" id="ARBA00022786"/>
    </source>
</evidence>
<evidence type="ECO:0000256" key="2">
    <source>
        <dbReference type="ARBA" id="ARBA00004906"/>
    </source>
</evidence>
<name>A0AAV5IQE8_9ROSI</name>
<feature type="region of interest" description="Disordered" evidence="13">
    <location>
        <begin position="393"/>
        <end position="416"/>
    </location>
</feature>
<dbReference type="GO" id="GO:0008270">
    <property type="term" value="F:zinc ion binding"/>
    <property type="evidence" value="ECO:0007669"/>
    <property type="project" value="UniProtKB-KW"/>
</dbReference>
<dbReference type="PROSITE" id="PS50297">
    <property type="entry name" value="ANK_REP_REGION"/>
    <property type="match status" value="3"/>
</dbReference>
<evidence type="ECO:0000256" key="12">
    <source>
        <dbReference type="PROSITE-ProRule" id="PRU00175"/>
    </source>
</evidence>
<evidence type="ECO:0000256" key="5">
    <source>
        <dbReference type="ARBA" id="ARBA00022723"/>
    </source>
</evidence>
<dbReference type="InterPro" id="IPR050776">
    <property type="entry name" value="Ank_Repeat/CDKN_Inhibitor"/>
</dbReference>
<dbReference type="InterPro" id="IPR036770">
    <property type="entry name" value="Ankyrin_rpt-contain_sf"/>
</dbReference>
<feature type="repeat" description="ANK" evidence="11">
    <location>
        <begin position="197"/>
        <end position="229"/>
    </location>
</feature>
<dbReference type="EC" id="2.3.2.27" evidence="3"/>
<evidence type="ECO:0000313" key="15">
    <source>
        <dbReference type="EMBL" id="GKV02084.1"/>
    </source>
</evidence>
<dbReference type="Proteomes" id="UP001054252">
    <property type="component" value="Unassembled WGS sequence"/>
</dbReference>
<evidence type="ECO:0000256" key="1">
    <source>
        <dbReference type="ARBA" id="ARBA00000900"/>
    </source>
</evidence>
<evidence type="ECO:0000256" key="9">
    <source>
        <dbReference type="ARBA" id="ARBA00022833"/>
    </source>
</evidence>
<organism evidence="15 16">
    <name type="scientific">Rubroshorea leprosula</name>
    <dbReference type="NCBI Taxonomy" id="152421"/>
    <lineage>
        <taxon>Eukaryota</taxon>
        <taxon>Viridiplantae</taxon>
        <taxon>Streptophyta</taxon>
        <taxon>Embryophyta</taxon>
        <taxon>Tracheophyta</taxon>
        <taxon>Spermatophyta</taxon>
        <taxon>Magnoliopsida</taxon>
        <taxon>eudicotyledons</taxon>
        <taxon>Gunneridae</taxon>
        <taxon>Pentapetalae</taxon>
        <taxon>rosids</taxon>
        <taxon>malvids</taxon>
        <taxon>Malvales</taxon>
        <taxon>Dipterocarpaceae</taxon>
        <taxon>Rubroshorea</taxon>
    </lineage>
</organism>
<dbReference type="AlphaFoldDB" id="A0AAV5IQE8"/>
<keyword evidence="4" id="KW-0808">Transferase</keyword>
<accession>A0AAV5IQE8</accession>
<comment type="catalytic activity">
    <reaction evidence="1">
        <text>S-ubiquitinyl-[E2 ubiquitin-conjugating enzyme]-L-cysteine + [acceptor protein]-L-lysine = [E2 ubiquitin-conjugating enzyme]-L-cysteine + N(6)-ubiquitinyl-[acceptor protein]-L-lysine.</text>
        <dbReference type="EC" id="2.3.2.27"/>
    </reaction>
</comment>
<dbReference type="PANTHER" id="PTHR24201">
    <property type="entry name" value="ANK_REP_REGION DOMAIN-CONTAINING PROTEIN"/>
    <property type="match status" value="1"/>
</dbReference>
<gene>
    <name evidence="15" type="ORF">SLEP1_g14563</name>
</gene>
<dbReference type="SUPFAM" id="SSF57850">
    <property type="entry name" value="RING/U-box"/>
    <property type="match status" value="1"/>
</dbReference>